<feature type="domain" description="DUF2231" evidence="3">
    <location>
        <begin position="19"/>
        <end position="140"/>
    </location>
</feature>
<dbReference type="PANTHER" id="PTHR35889:SF3">
    <property type="entry name" value="F-BOX DOMAIN-CONTAINING PROTEIN"/>
    <property type="match status" value="1"/>
</dbReference>
<feature type="transmembrane region" description="Helical" evidence="1">
    <location>
        <begin position="85"/>
        <end position="105"/>
    </location>
</feature>
<evidence type="ECO:0000259" key="3">
    <source>
        <dbReference type="Pfam" id="PF09990"/>
    </source>
</evidence>
<dbReference type="SUPFAM" id="SSF52047">
    <property type="entry name" value="RNI-like"/>
    <property type="match status" value="1"/>
</dbReference>
<dbReference type="Pfam" id="PF09990">
    <property type="entry name" value="DUF2231"/>
    <property type="match status" value="1"/>
</dbReference>
<feature type="domain" description="Cytochrome C Planctomycete-type" evidence="2">
    <location>
        <begin position="198"/>
        <end position="257"/>
    </location>
</feature>
<dbReference type="InterPro" id="IPR032675">
    <property type="entry name" value="LRR_dom_sf"/>
</dbReference>
<keyword evidence="5" id="KW-1185">Reference proteome</keyword>
<dbReference type="Gene3D" id="3.80.10.10">
    <property type="entry name" value="Ribonuclease Inhibitor"/>
    <property type="match status" value="1"/>
</dbReference>
<dbReference type="RefSeq" id="WP_129027969.1">
    <property type="nucleotide sequence ID" value="NZ_SDHY01000008.1"/>
</dbReference>
<feature type="transmembrane region" description="Helical" evidence="1">
    <location>
        <begin position="117"/>
        <end position="137"/>
    </location>
</feature>
<dbReference type="Proteomes" id="UP000289455">
    <property type="component" value="Unassembled WGS sequence"/>
</dbReference>
<gene>
    <name evidence="4" type="ORF">ESB04_11900</name>
</gene>
<dbReference type="InterPro" id="IPR036909">
    <property type="entry name" value="Cyt_c-like_dom_sf"/>
</dbReference>
<dbReference type="OrthoDB" id="713772at2"/>
<keyword evidence="1" id="KW-1133">Transmembrane helix</keyword>
<evidence type="ECO:0000313" key="4">
    <source>
        <dbReference type="EMBL" id="RXK46858.1"/>
    </source>
</evidence>
<evidence type="ECO:0000313" key="5">
    <source>
        <dbReference type="Proteomes" id="UP000289455"/>
    </source>
</evidence>
<evidence type="ECO:0000259" key="2">
    <source>
        <dbReference type="Pfam" id="PF07635"/>
    </source>
</evidence>
<accession>A0A4Q1BXC8</accession>
<feature type="transmembrane region" description="Helical" evidence="1">
    <location>
        <begin position="22"/>
        <end position="40"/>
    </location>
</feature>
<dbReference type="InterPro" id="IPR011429">
    <property type="entry name" value="Cyt_c_Planctomycete-type"/>
</dbReference>
<keyword evidence="1" id="KW-0812">Transmembrane</keyword>
<dbReference type="InterPro" id="IPR019251">
    <property type="entry name" value="DUF2231_TM"/>
</dbReference>
<sequence>MIGGESEQIPDWIIFWGHFHPMLVHLPIGMFIMGCILYVFSKKEETQRQHQIVPILWSTGITGIISCTMGWGLSQTGEYEENTLFLHQWLGISVTISSLALAYMAKHWSKDSLMRRFFKPLFFLSFLLLLVTGHLGGNMTHGSDYLSTYLPQPWRSWIGIAPKEKRTNEVGAKIIKIKNLKEALVYQDLIQPTLEQKCWSCHNAEKQKGKLRMDSPENLLKGGANGPVFLAGNPLESEMIKRVLLEASHEDHMPPKGKISLTEDEIKLLQWWVKEGAHFNKKIAEIPQDNQIKNILSRYTDGNKNSEKYVSPVLLGDIPAASESDIEKLRKHQLVVITLSSEKPFLEINAINAPKIGDKELRDVEGVKNQVVSLKLGNTQLTDAFLDQISNYPRIIQLQLDHTRISDKGIEYLGTMPHLETINLVGTSASDVGMKALSKIKTLRKVYLWQTKVSEKGIKDLQKSLPKLMIDQGWEGKWPIDTLKFPIKKPE</sequence>
<dbReference type="GO" id="GO:0009055">
    <property type="term" value="F:electron transfer activity"/>
    <property type="evidence" value="ECO:0007669"/>
    <property type="project" value="InterPro"/>
</dbReference>
<dbReference type="AlphaFoldDB" id="A0A4Q1BXC8"/>
<comment type="caution">
    <text evidence="4">The sequence shown here is derived from an EMBL/GenBank/DDBJ whole genome shotgun (WGS) entry which is preliminary data.</text>
</comment>
<dbReference type="SUPFAM" id="SSF46626">
    <property type="entry name" value="Cytochrome c"/>
    <property type="match status" value="1"/>
</dbReference>
<protein>
    <submittedName>
        <fullName evidence="4">Ribonuclease inhibitor</fullName>
    </submittedName>
</protein>
<name>A0A4Q1BXC8_9BACT</name>
<keyword evidence="1" id="KW-0472">Membrane</keyword>
<dbReference type="PANTHER" id="PTHR35889">
    <property type="entry name" value="CYCLOINULO-OLIGOSACCHARIDE FRUCTANOTRANSFERASE-RELATED"/>
    <property type="match status" value="1"/>
</dbReference>
<reference evidence="4 5" key="1">
    <citation type="submission" date="2019-01" db="EMBL/GenBank/DDBJ databases">
        <title>Cytophagaceae bacterium strain CAR-16.</title>
        <authorList>
            <person name="Chen W.-M."/>
        </authorList>
    </citation>
    <scope>NUCLEOTIDE SEQUENCE [LARGE SCALE GENOMIC DNA]</scope>
    <source>
        <strain evidence="4 5">CAR-16</strain>
    </source>
</reference>
<dbReference type="GO" id="GO:0020037">
    <property type="term" value="F:heme binding"/>
    <property type="evidence" value="ECO:0007669"/>
    <property type="project" value="InterPro"/>
</dbReference>
<dbReference type="Pfam" id="PF07635">
    <property type="entry name" value="PSCyt1"/>
    <property type="match status" value="1"/>
</dbReference>
<proteinExistence type="predicted"/>
<dbReference type="EMBL" id="SDHY01000008">
    <property type="protein sequence ID" value="RXK46858.1"/>
    <property type="molecule type" value="Genomic_DNA"/>
</dbReference>
<evidence type="ECO:0000256" key="1">
    <source>
        <dbReference type="SAM" id="Phobius"/>
    </source>
</evidence>
<feature type="transmembrane region" description="Helical" evidence="1">
    <location>
        <begin position="52"/>
        <end position="73"/>
    </location>
</feature>
<organism evidence="4 5">
    <name type="scientific">Aquirufa rosea</name>
    <dbReference type="NCBI Taxonomy" id="2509241"/>
    <lineage>
        <taxon>Bacteria</taxon>
        <taxon>Pseudomonadati</taxon>
        <taxon>Bacteroidota</taxon>
        <taxon>Cytophagia</taxon>
        <taxon>Cytophagales</taxon>
        <taxon>Flectobacillaceae</taxon>
        <taxon>Aquirufa</taxon>
    </lineage>
</organism>